<reference evidence="2 3" key="1">
    <citation type="journal article" date="2015" name="Int. J. Syst. Evol. Microbiol.">
        <title>Mariniphaga sediminis sp. nov., isolated from coastal sediment.</title>
        <authorList>
            <person name="Wang F.Q."/>
            <person name="Shen Q.Y."/>
            <person name="Chen G.J."/>
            <person name="Du Z.J."/>
        </authorList>
    </citation>
    <scope>NUCLEOTIDE SEQUENCE [LARGE SCALE GENOMIC DNA]</scope>
    <source>
        <strain evidence="2 3">SY21</strain>
    </source>
</reference>
<gene>
    <name evidence="2" type="ORF">D1164_17835</name>
</gene>
<evidence type="ECO:0000313" key="2">
    <source>
        <dbReference type="EMBL" id="RIH63796.1"/>
    </source>
</evidence>
<dbReference type="Proteomes" id="UP000266441">
    <property type="component" value="Unassembled WGS sequence"/>
</dbReference>
<evidence type="ECO:0000313" key="3">
    <source>
        <dbReference type="Proteomes" id="UP000266441"/>
    </source>
</evidence>
<comment type="caution">
    <text evidence="2">The sequence shown here is derived from an EMBL/GenBank/DDBJ whole genome shotgun (WGS) entry which is preliminary data.</text>
</comment>
<evidence type="ECO:0000256" key="1">
    <source>
        <dbReference type="SAM" id="Phobius"/>
    </source>
</evidence>
<keyword evidence="1" id="KW-0812">Transmembrane</keyword>
<organism evidence="2 3">
    <name type="scientific">Mariniphaga sediminis</name>
    <dbReference type="NCBI Taxonomy" id="1628158"/>
    <lineage>
        <taxon>Bacteria</taxon>
        <taxon>Pseudomonadati</taxon>
        <taxon>Bacteroidota</taxon>
        <taxon>Bacteroidia</taxon>
        <taxon>Marinilabiliales</taxon>
        <taxon>Prolixibacteraceae</taxon>
        <taxon>Mariniphaga</taxon>
    </lineage>
</organism>
<accession>A0A399CX55</accession>
<protein>
    <submittedName>
        <fullName evidence="2">Uncharacterized protein</fullName>
    </submittedName>
</protein>
<name>A0A399CX55_9BACT</name>
<proteinExistence type="predicted"/>
<keyword evidence="1" id="KW-1133">Transmembrane helix</keyword>
<keyword evidence="1" id="KW-0472">Membrane</keyword>
<feature type="transmembrane region" description="Helical" evidence="1">
    <location>
        <begin position="45"/>
        <end position="66"/>
    </location>
</feature>
<dbReference type="EMBL" id="QWET01000016">
    <property type="protein sequence ID" value="RIH63796.1"/>
    <property type="molecule type" value="Genomic_DNA"/>
</dbReference>
<sequence>MKQDTIAYDSLSARPLPKWLTDQRDGLNTYQPEKFEMKEDRTLQVSLISTGVVILLTVVFLTIYFLRKNKKRN</sequence>
<keyword evidence="3" id="KW-1185">Reference proteome</keyword>
<dbReference type="AlphaFoldDB" id="A0A399CX55"/>
<dbReference type="RefSeq" id="WP_119351254.1">
    <property type="nucleotide sequence ID" value="NZ_JBFHKJ010000124.1"/>
</dbReference>